<keyword evidence="2" id="KW-1185">Reference proteome</keyword>
<proteinExistence type="predicted"/>
<evidence type="ECO:0000313" key="1">
    <source>
        <dbReference type="EMBL" id="GLC56032.1"/>
    </source>
</evidence>
<gene>
    <name evidence="1" type="primary">PLEST002973</name>
    <name evidence="1" type="ORF">PLESTB_001057200</name>
</gene>
<comment type="caution">
    <text evidence="1">The sequence shown here is derived from an EMBL/GenBank/DDBJ whole genome shotgun (WGS) entry which is preliminary data.</text>
</comment>
<dbReference type="Proteomes" id="UP001165080">
    <property type="component" value="Unassembled WGS sequence"/>
</dbReference>
<dbReference type="EMBL" id="BRXU01000014">
    <property type="protein sequence ID" value="GLC56032.1"/>
    <property type="molecule type" value="Genomic_DNA"/>
</dbReference>
<dbReference type="AlphaFoldDB" id="A0A9W6BQR0"/>
<accession>A0A9W6BQR0</accession>
<protein>
    <submittedName>
        <fullName evidence="1">Uncharacterized protein</fullName>
    </submittedName>
</protein>
<organism evidence="1 2">
    <name type="scientific">Pleodorina starrii</name>
    <dbReference type="NCBI Taxonomy" id="330485"/>
    <lineage>
        <taxon>Eukaryota</taxon>
        <taxon>Viridiplantae</taxon>
        <taxon>Chlorophyta</taxon>
        <taxon>core chlorophytes</taxon>
        <taxon>Chlorophyceae</taxon>
        <taxon>CS clade</taxon>
        <taxon>Chlamydomonadales</taxon>
        <taxon>Volvocaceae</taxon>
        <taxon>Pleodorina</taxon>
    </lineage>
</organism>
<evidence type="ECO:0000313" key="2">
    <source>
        <dbReference type="Proteomes" id="UP001165080"/>
    </source>
</evidence>
<reference evidence="1 2" key="1">
    <citation type="journal article" date="2023" name="Commun. Biol.">
        <title>Reorganization of the ancestral sex-determining regions during the evolution of trioecy in Pleodorina starrii.</title>
        <authorList>
            <person name="Takahashi K."/>
            <person name="Suzuki S."/>
            <person name="Kawai-Toyooka H."/>
            <person name="Yamamoto K."/>
            <person name="Hamaji T."/>
            <person name="Ootsuki R."/>
            <person name="Yamaguchi H."/>
            <person name="Kawachi M."/>
            <person name="Higashiyama T."/>
            <person name="Nozaki H."/>
        </authorList>
    </citation>
    <scope>NUCLEOTIDE SEQUENCE [LARGE SCALE GENOMIC DNA]</scope>
    <source>
        <strain evidence="1 2">NIES-4479</strain>
    </source>
</reference>
<name>A0A9W6BQR0_9CHLO</name>
<sequence>MAQHRREAGEAVLPCFCESLGRAGPTEGRVLLSAAGTVAGYHGHLLEESGGGWGGGRWLLLRRFASGRLCVLWVRLGAAGATAPAVRGGGSGVFGAGDGAFRLAVREQLSCEIH</sequence>